<sequence>MRRWNGWGDEGVLLDAPESAVVFIEGKVGPGRPPADASLERALAAVPTPRLSAPAFVDQSPLARLRHSLGESLPDMIAVRAGRLPGYVDGVAWPTSADEVRQALAWAAQAGAAVIPYGGGTSVVGHLDPGGLDRPTLSLDMSRCSALQELDGDGRLAVFGAGAAGPDVEAALRAHGFTLGHFPQSWEYSTLGGWIAARSSGQFSLGYGRIEALFVGGRLETPRGELVLPALPASAAGPDLRQVVLGSEGRLGVITQATVKISPAPQVEDLRGAFFADQGQAVDAARSLAQSGLPLTMVRLSLPAETETSLRLAGGGRAMVALRKYLAWRGVGQGMCLMLYGFCGGRRAARWVMAEAGRVVARAGGVAVGRRPGRQWLRNRFSLPYLRNNLWAMGYAADTLETATPWRAVLPMAQAIEEALAGSLADEGERVHAFTHLSHVYAHGASVYTSYVFRLGQGPEQTLARWRKLKAAASRTIVANGGTISHQHGVGLDHKAYLPAEKGPLGLDLLRAQCAAMDPKGMMNPGKLLD</sequence>
<dbReference type="EMBL" id="CP002085">
    <property type="protein sequence ID" value="ADK84873.1"/>
    <property type="molecule type" value="Genomic_DNA"/>
</dbReference>
<keyword evidence="3 6" id="KW-0274">FAD</keyword>
<dbReference type="InterPro" id="IPR036318">
    <property type="entry name" value="FAD-bd_PCMH-like_sf"/>
</dbReference>
<reference evidence="9 10" key="1">
    <citation type="journal article" date="2010" name="Stand. Genomic Sci.">
        <title>Complete genome sequence of Desulfarculus baarsii type strain (2st14).</title>
        <authorList>
            <person name="Sun H."/>
            <person name="Spring S."/>
            <person name="Lapidus A."/>
            <person name="Davenport K."/>
            <person name="Del Rio T.G."/>
            <person name="Tice H."/>
            <person name="Nolan M."/>
            <person name="Copeland A."/>
            <person name="Cheng J.F."/>
            <person name="Lucas S."/>
            <person name="Tapia R."/>
            <person name="Goodwin L."/>
            <person name="Pitluck S."/>
            <person name="Ivanova N."/>
            <person name="Pagani I."/>
            <person name="Mavromatis K."/>
            <person name="Ovchinnikova G."/>
            <person name="Pati A."/>
            <person name="Chen A."/>
            <person name="Palaniappan K."/>
            <person name="Hauser L."/>
            <person name="Chang Y.J."/>
            <person name="Jeffries C.D."/>
            <person name="Detter J.C."/>
            <person name="Han C."/>
            <person name="Rohde M."/>
            <person name="Brambilla E."/>
            <person name="Goker M."/>
            <person name="Woyke T."/>
            <person name="Bristow J."/>
            <person name="Eisen J.A."/>
            <person name="Markowitz V."/>
            <person name="Hugenholtz P."/>
            <person name="Kyrpides N.C."/>
            <person name="Klenk H.P."/>
            <person name="Land M."/>
        </authorList>
    </citation>
    <scope>NUCLEOTIDE SEQUENCE [LARGE SCALE GENOMIC DNA]</scope>
    <source>
        <strain evidence="10">ATCC 33931 / DSM 2075 / LMG 7858 / VKM B-1802 / 2st14</strain>
    </source>
</reference>
<comment type="cofactor">
    <cofactor evidence="6">
        <name>FAD</name>
        <dbReference type="ChEBI" id="CHEBI:57692"/>
    </cofactor>
</comment>
<dbReference type="Gene3D" id="3.30.43.10">
    <property type="entry name" value="Uridine Diphospho-n-acetylenolpyruvylglucosamine Reductase, domain 2"/>
    <property type="match status" value="1"/>
</dbReference>
<feature type="binding site" evidence="6">
    <location>
        <begin position="116"/>
        <end position="122"/>
    </location>
    <ligand>
        <name>FAD</name>
        <dbReference type="ChEBI" id="CHEBI:57692"/>
    </ligand>
</feature>
<feature type="binding site" evidence="5">
    <location>
        <position position="387"/>
    </location>
    <ligand>
        <name>substrate</name>
    </ligand>
</feature>
<dbReference type="KEGG" id="dbr:Deba_1505"/>
<evidence type="ECO:0000256" key="4">
    <source>
        <dbReference type="PIRSR" id="PIRSR625650-1"/>
    </source>
</evidence>
<evidence type="ECO:0000256" key="5">
    <source>
        <dbReference type="PIRSR" id="PIRSR625650-2"/>
    </source>
</evidence>
<evidence type="ECO:0000256" key="3">
    <source>
        <dbReference type="ARBA" id="ARBA00022827"/>
    </source>
</evidence>
<keyword evidence="10" id="KW-1185">Reference proteome</keyword>
<dbReference type="AlphaFoldDB" id="E1QH30"/>
<evidence type="ECO:0000256" key="1">
    <source>
        <dbReference type="ARBA" id="ARBA00008000"/>
    </source>
</evidence>
<dbReference type="PANTHER" id="PTHR46568">
    <property type="entry name" value="ALKYLDIHYDROXYACETONEPHOSPHATE SYNTHASE, PEROXISOMAL"/>
    <property type="match status" value="1"/>
</dbReference>
<organism evidence="9 10">
    <name type="scientific">Desulfarculus baarsii (strain ATCC 33931 / DSM 2075 / LMG 7858 / VKM B-1802 / 2st14)</name>
    <dbReference type="NCBI Taxonomy" id="644282"/>
    <lineage>
        <taxon>Bacteria</taxon>
        <taxon>Pseudomonadati</taxon>
        <taxon>Thermodesulfobacteriota</taxon>
        <taxon>Desulfarculia</taxon>
        <taxon>Desulfarculales</taxon>
        <taxon>Desulfarculaceae</taxon>
        <taxon>Desulfarculus</taxon>
    </lineage>
</organism>
<evidence type="ECO:0000256" key="7">
    <source>
        <dbReference type="PIRSR" id="PIRSR625650-4"/>
    </source>
</evidence>
<dbReference type="InterPro" id="IPR016164">
    <property type="entry name" value="FAD-linked_Oxase-like_C"/>
</dbReference>
<dbReference type="GO" id="GO:0008609">
    <property type="term" value="F:alkylglycerone-phosphate synthase activity"/>
    <property type="evidence" value="ECO:0007669"/>
    <property type="project" value="InterPro"/>
</dbReference>
<dbReference type="InterPro" id="IPR016169">
    <property type="entry name" value="FAD-bd_PCMH_sub2"/>
</dbReference>
<feature type="domain" description="FAD-binding PCMH-type" evidence="8">
    <location>
        <begin position="84"/>
        <end position="264"/>
    </location>
</feature>
<feature type="active site" description="Proton donor/acceptor" evidence="4">
    <location>
        <position position="448"/>
    </location>
</feature>
<dbReference type="InterPro" id="IPR016166">
    <property type="entry name" value="FAD-bd_PCMH"/>
</dbReference>
<comment type="similarity">
    <text evidence="1">Belongs to the FAD-binding oxidoreductase/transferase type 4 family.</text>
</comment>
<accession>E1QH30</accession>
<dbReference type="Gene3D" id="3.30.300.330">
    <property type="match status" value="1"/>
</dbReference>
<dbReference type="InterPro" id="IPR025650">
    <property type="entry name" value="Alkyl-DHAP_Synthase"/>
</dbReference>
<dbReference type="RefSeq" id="WP_013258326.1">
    <property type="nucleotide sequence ID" value="NC_014365.1"/>
</dbReference>
<evidence type="ECO:0000256" key="2">
    <source>
        <dbReference type="ARBA" id="ARBA00022630"/>
    </source>
</evidence>
<dbReference type="Pfam" id="PF02913">
    <property type="entry name" value="FAD-oxidase_C"/>
    <property type="match status" value="1"/>
</dbReference>
<name>E1QH30_DESB2</name>
<dbReference type="SUPFAM" id="SSF56176">
    <property type="entry name" value="FAD-binding/transporter-associated domain-like"/>
    <property type="match status" value="1"/>
</dbReference>
<dbReference type="GO" id="GO:0071949">
    <property type="term" value="F:FAD binding"/>
    <property type="evidence" value="ECO:0007669"/>
    <property type="project" value="InterPro"/>
</dbReference>
<dbReference type="OrthoDB" id="9811557at2"/>
<dbReference type="SUPFAM" id="SSF55103">
    <property type="entry name" value="FAD-linked oxidases, C-terminal domain"/>
    <property type="match status" value="1"/>
</dbReference>
<dbReference type="Gene3D" id="3.30.465.10">
    <property type="match status" value="1"/>
</dbReference>
<proteinExistence type="inferred from homology"/>
<dbReference type="InterPro" id="IPR016167">
    <property type="entry name" value="FAD-bd_PCMH_sub1"/>
</dbReference>
<evidence type="ECO:0000256" key="6">
    <source>
        <dbReference type="PIRSR" id="PIRSR625650-3"/>
    </source>
</evidence>
<dbReference type="InterPro" id="IPR004113">
    <property type="entry name" value="FAD-bd_oxidored_4_C"/>
</dbReference>
<feature type="binding site" evidence="6">
    <location>
        <begin position="248"/>
        <end position="254"/>
    </location>
    <ligand>
        <name>FAD</name>
        <dbReference type="ChEBI" id="CHEBI:57692"/>
    </ligand>
</feature>
<dbReference type="PROSITE" id="PS51387">
    <property type="entry name" value="FAD_PCMH"/>
    <property type="match status" value="1"/>
</dbReference>
<dbReference type="Proteomes" id="UP000009047">
    <property type="component" value="Chromosome"/>
</dbReference>
<keyword evidence="2" id="KW-0285">Flavoprotein</keyword>
<dbReference type="InterPro" id="IPR016171">
    <property type="entry name" value="Vanillyl_alc_oxidase_C-sub2"/>
</dbReference>
<evidence type="ECO:0000313" key="10">
    <source>
        <dbReference type="Proteomes" id="UP000009047"/>
    </source>
</evidence>
<dbReference type="HOGENOM" id="CLU_017779_2_0_7"/>
<evidence type="ECO:0000313" key="9">
    <source>
        <dbReference type="EMBL" id="ADK84873.1"/>
    </source>
</evidence>
<dbReference type="PANTHER" id="PTHR46568:SF1">
    <property type="entry name" value="ALKYLDIHYDROXYACETONEPHOSPHATE SYNTHASE, PEROXISOMAL"/>
    <property type="match status" value="1"/>
</dbReference>
<dbReference type="GO" id="GO:0008610">
    <property type="term" value="P:lipid biosynthetic process"/>
    <property type="evidence" value="ECO:0007669"/>
    <property type="project" value="InterPro"/>
</dbReference>
<feature type="site" description="Important for enzyme activity" evidence="7">
    <location>
        <position position="299"/>
    </location>
</feature>
<gene>
    <name evidence="9" type="ordered locus">Deba_1505</name>
</gene>
<dbReference type="STRING" id="644282.Deba_1505"/>
<dbReference type="InterPro" id="IPR006094">
    <property type="entry name" value="Oxid_FAD_bind_N"/>
</dbReference>
<dbReference type="Gene3D" id="3.30.70.3450">
    <property type="match status" value="1"/>
</dbReference>
<evidence type="ECO:0000259" key="8">
    <source>
        <dbReference type="PROSITE" id="PS51387"/>
    </source>
</evidence>
<dbReference type="Gene3D" id="1.10.45.10">
    <property type="entry name" value="Vanillyl-alcohol Oxidase, Chain A, domain 4"/>
    <property type="match status" value="1"/>
</dbReference>
<dbReference type="Pfam" id="PF01565">
    <property type="entry name" value="FAD_binding_4"/>
    <property type="match status" value="1"/>
</dbReference>
<dbReference type="eggNOG" id="COG0277">
    <property type="taxonomic scope" value="Bacteria"/>
</dbReference>
<protein>
    <submittedName>
        <fullName evidence="9">FAD linked oxidase domain protein</fullName>
    </submittedName>
</protein>